<dbReference type="CDD" id="cd15489">
    <property type="entry name" value="PHD_SF"/>
    <property type="match status" value="1"/>
</dbReference>
<evidence type="ECO:0000256" key="6">
    <source>
        <dbReference type="ARBA" id="ARBA00023242"/>
    </source>
</evidence>
<dbReference type="Pfam" id="PF02373">
    <property type="entry name" value="JmjC"/>
    <property type="match status" value="1"/>
</dbReference>
<dbReference type="InterPro" id="IPR013083">
    <property type="entry name" value="Znf_RING/FYVE/PHD"/>
</dbReference>
<evidence type="ECO:0000256" key="3">
    <source>
        <dbReference type="ARBA" id="ARBA00022737"/>
    </source>
</evidence>
<dbReference type="PROSITE" id="PS51184">
    <property type="entry name" value="JMJC"/>
    <property type="match status" value="1"/>
</dbReference>
<dbReference type="InterPro" id="IPR011011">
    <property type="entry name" value="Znf_FYVE_PHD"/>
</dbReference>
<gene>
    <name evidence="13" type="ORF">CEPIT_LOCUS16076</name>
</gene>
<dbReference type="SUPFAM" id="SSF51197">
    <property type="entry name" value="Clavaminate synthase-like"/>
    <property type="match status" value="1"/>
</dbReference>
<keyword evidence="5" id="KW-0862">Zinc</keyword>
<organism evidence="13 14">
    <name type="scientific">Cuscuta epithymum</name>
    <dbReference type="NCBI Taxonomy" id="186058"/>
    <lineage>
        <taxon>Eukaryota</taxon>
        <taxon>Viridiplantae</taxon>
        <taxon>Streptophyta</taxon>
        <taxon>Embryophyta</taxon>
        <taxon>Tracheophyta</taxon>
        <taxon>Spermatophyta</taxon>
        <taxon>Magnoliopsida</taxon>
        <taxon>eudicotyledons</taxon>
        <taxon>Gunneridae</taxon>
        <taxon>Pentapetalae</taxon>
        <taxon>asterids</taxon>
        <taxon>lamiids</taxon>
        <taxon>Solanales</taxon>
        <taxon>Convolvulaceae</taxon>
        <taxon>Cuscuteae</taxon>
        <taxon>Cuscuta</taxon>
        <taxon>Cuscuta subgen. Cuscuta</taxon>
    </lineage>
</organism>
<evidence type="ECO:0000256" key="7">
    <source>
        <dbReference type="PROSITE-ProRule" id="PRU00146"/>
    </source>
</evidence>
<evidence type="ECO:0000256" key="4">
    <source>
        <dbReference type="ARBA" id="ARBA00022771"/>
    </source>
</evidence>
<feature type="domain" description="ARID" evidence="10">
    <location>
        <begin position="99"/>
        <end position="192"/>
    </location>
</feature>
<feature type="compositionally biased region" description="Polar residues" evidence="8">
    <location>
        <begin position="16"/>
        <end position="25"/>
    </location>
</feature>
<dbReference type="Proteomes" id="UP001152523">
    <property type="component" value="Unassembled WGS sequence"/>
</dbReference>
<feature type="compositionally biased region" description="Basic and acidic residues" evidence="8">
    <location>
        <begin position="1767"/>
        <end position="1778"/>
    </location>
</feature>
<dbReference type="Pfam" id="PF02375">
    <property type="entry name" value="JmjN"/>
    <property type="match status" value="1"/>
</dbReference>
<feature type="domain" description="PHD-type" evidence="9">
    <location>
        <begin position="245"/>
        <end position="295"/>
    </location>
</feature>
<protein>
    <recommendedName>
        <fullName evidence="15">[Histone H3]-trimethyl-L-lysine(4) demethylase</fullName>
    </recommendedName>
</protein>
<sequence>MGRGKPRAVEKGVLGQSPSASRSGSFNIPPAPVYYPTEEDFRNPLEYIYKIKGEAEKYGICKVVPPKSWKPPFALDLNSFTFPTKTQAIHQLQARCASCDPKTFEIEYIRFLEEHCGRSVKKRVLFEGAELDFCKLFNAVKRYGGYDKVAKDKKWGEVYRFVRSSGKITECAKHVLSQLYLEHLYDYEEYCGKLNKVSNKSCKRKAHHCRKSVLQSETSGLKRRRNNTNGERHDEVEKVEEEEFDQICEQCKSGTHGEVMLLCDRCNKGWHIYCLSPPLKHVPPGNWYCLECLNSEKDSFGFVPSKDYTLEAFRRVDDRAKRKWFGSPASVSRVQLEKKFWEIVEGFVGEVEVLYGNDLDTSVYGSGFPRLTDQRLATVGSEIWDEYCVSPWNLNNLPKLRGSMLQAVHQNIAGVMVPWLYIGMLFSSFCWHFEDHCFYSMNYHHWGDPKCWYSVPGSEVCAFEKVMRNSLPDLFDAQPDLLFQLITMLNPRVLQENGVPVYSVLQEPGNFIITFPRSYHAGFNFGLNCAEAVNFAPADWLPHGGFGAELYQLYRKAAVLSHEELLCVVAKSDLDSKVSPYLKMELVRIYNKERTWRELLWMNGIVNTSTLSPRKQPQYMSTEEDPTCIICQQYLYLSAVACSCRPSAFVCLEHWEHLCECKPKKHRLLYRHSLAELSDLVLSTDKCSSDGPSKNIQNQPLTSIDSPALLKKVKSNSVTHVQLADKWLSNCVKIVQSPYSCDASYIDALKKAEQFLWGGHEMDHVREMAKKLVESQNWTKNIRDCLSRLEAWSCKGDRDSEKVQMELVDNLLSLSPAHCVDPAYLKLKAYHKKAKFLIQEIDSVLLLCPKISVVELENVQSKILDSPISAKESEKLIYMLSSVKAWEDAAKKCISEKSPAAVDADVLYKLKKEISDLQAELPEVQILLELAAKAELCRSQCQEMLEGSISLKELELLVNEWAAFTVNILELELLKQYHKDALSWVSRAKKILVNISVWEDQELVVDELICLQRDSSCLKVQVKELPCIEFELKKASCRAKALKALRSRTPVEFIEQLLVEAITLQIDKENIFVDISEVHALAVSWEERAKHLLRTKADISEFEDAIRASENLAVILPSLAYINDAVLTAKSWLLRSRPFITPNLPVACASTCSLHKVDDLQELASQSKHLKISLREQPIVQELHDKCVEWEMHSYSLLNDADFLLNVAITGDNFFSSLIPKIEHLISSIECAIQAGDSLGFKFDMISKLQAACSTLKWCVEALSFSAMNPSIEEVEKSLEIVGHLPTIHASCKLCSTLFDGVKWLKKALEVSARSNLSRSNLGDAEEVLRQSQNIQMSSSVIVSQIKNAIAKHNLWLEQVKSFFSLDLKDRKLGMLLQLKELGSIDAYNCSEMDMLFSEIHKIEEWKCRCMDMLWSSREAIVLHSALLEIRNAFDMAFCIVEKSNCSKAQDLCIFCSTDSNNQNLLICSSCNVCLHLGCIGQSFLATKSISFICPYCEFTRSGEISIHGCNLLRIGRKRFYLKKLRKLLSDADDLCLWIDEIWLLREIMAKGLQLSARIGKMLDSALICPDKEDLSIVSGKLSVALKAVDVAGIYACEANCKFELALARNSWRVGAQNLMDGPHKPTIQHLRQHLKKGFSINVSSKDYFRQILTEAKNIGLQWADTAKKVAADGGVLGLDKVFNLLSEGENLPVSCENELKLLKDRCLLYCICRRPYDQRAMIACDKCDEWYHFDCIQLSSLPKIYICPACSVQSEDTPADVPSPAAEDRSGVGKLKEPQTPSPRQTEVRRKVGKPNAVEKEVVVVVPQRQCDIVPLGLLWRNRKTCKRVARKRTDLDKLIPPIFFCTEQQANDSYR</sequence>
<feature type="region of interest" description="Disordered" evidence="8">
    <location>
        <begin position="1"/>
        <end position="25"/>
    </location>
</feature>
<evidence type="ECO:0000256" key="5">
    <source>
        <dbReference type="ARBA" id="ARBA00022833"/>
    </source>
</evidence>
<dbReference type="SMART" id="SM00249">
    <property type="entry name" value="PHD"/>
    <property type="match status" value="3"/>
</dbReference>
<evidence type="ECO:0008006" key="15">
    <source>
        <dbReference type="Google" id="ProtNLM"/>
    </source>
</evidence>
<evidence type="ECO:0000256" key="1">
    <source>
        <dbReference type="ARBA" id="ARBA00004123"/>
    </source>
</evidence>
<dbReference type="SMART" id="SM00501">
    <property type="entry name" value="BRIGHT"/>
    <property type="match status" value="1"/>
</dbReference>
<name>A0AAV0DKV0_9ASTE</name>
<dbReference type="InterPro" id="IPR003349">
    <property type="entry name" value="JmjN"/>
</dbReference>
<dbReference type="SMART" id="SM00545">
    <property type="entry name" value="JmjN"/>
    <property type="match status" value="1"/>
</dbReference>
<dbReference type="PROSITE" id="PS50016">
    <property type="entry name" value="ZF_PHD_2"/>
    <property type="match status" value="1"/>
</dbReference>
<feature type="domain" description="JmjC" evidence="12">
    <location>
        <begin position="386"/>
        <end position="552"/>
    </location>
</feature>
<keyword evidence="6" id="KW-0539">Nucleus</keyword>
<proteinExistence type="predicted"/>
<keyword evidence="2" id="KW-0479">Metal-binding</keyword>
<dbReference type="PROSITE" id="PS01359">
    <property type="entry name" value="ZF_PHD_1"/>
    <property type="match status" value="2"/>
</dbReference>
<evidence type="ECO:0000259" key="12">
    <source>
        <dbReference type="PROSITE" id="PS51184"/>
    </source>
</evidence>
<dbReference type="GO" id="GO:0005634">
    <property type="term" value="C:nucleus"/>
    <property type="evidence" value="ECO:0007669"/>
    <property type="project" value="UniProtKB-SubCell"/>
</dbReference>
<comment type="subcellular location">
    <subcellularLocation>
        <location evidence="1">Nucleus</location>
    </subcellularLocation>
</comment>
<evidence type="ECO:0000256" key="8">
    <source>
        <dbReference type="SAM" id="MobiDB-lite"/>
    </source>
</evidence>
<dbReference type="InterPro" id="IPR003347">
    <property type="entry name" value="JmjC_dom"/>
</dbReference>
<dbReference type="PROSITE" id="PS51011">
    <property type="entry name" value="ARID"/>
    <property type="match status" value="1"/>
</dbReference>
<dbReference type="SUPFAM" id="SSF57903">
    <property type="entry name" value="FYVE/PHD zinc finger"/>
    <property type="match status" value="3"/>
</dbReference>
<dbReference type="InterPro" id="IPR001606">
    <property type="entry name" value="ARID_dom"/>
</dbReference>
<dbReference type="GO" id="GO:0008270">
    <property type="term" value="F:zinc ion binding"/>
    <property type="evidence" value="ECO:0007669"/>
    <property type="project" value="UniProtKB-KW"/>
</dbReference>
<dbReference type="PANTHER" id="PTHR10694">
    <property type="entry name" value="LYSINE-SPECIFIC DEMETHYLASE"/>
    <property type="match status" value="1"/>
</dbReference>
<evidence type="ECO:0000259" key="9">
    <source>
        <dbReference type="PROSITE" id="PS50016"/>
    </source>
</evidence>
<dbReference type="SUPFAM" id="SSF46774">
    <property type="entry name" value="ARID-like"/>
    <property type="match status" value="1"/>
</dbReference>
<dbReference type="Gene3D" id="3.30.40.10">
    <property type="entry name" value="Zinc/RING finger domain, C3HC4 (zinc finger)"/>
    <property type="match status" value="2"/>
</dbReference>
<keyword evidence="14" id="KW-1185">Reference proteome</keyword>
<comment type="caution">
    <text evidence="13">The sequence shown here is derived from an EMBL/GenBank/DDBJ whole genome shotgun (WGS) entry which is preliminary data.</text>
</comment>
<dbReference type="FunFam" id="2.60.120.650:FF:000078">
    <property type="entry name" value="Predicted protein"/>
    <property type="match status" value="1"/>
</dbReference>
<dbReference type="InterPro" id="IPR036431">
    <property type="entry name" value="ARID_dom_sf"/>
</dbReference>
<dbReference type="Gene3D" id="1.10.150.60">
    <property type="entry name" value="ARID DNA-binding domain"/>
    <property type="match status" value="1"/>
</dbReference>
<dbReference type="InterPro" id="IPR001965">
    <property type="entry name" value="Znf_PHD"/>
</dbReference>
<reference evidence="13" key="1">
    <citation type="submission" date="2022-07" db="EMBL/GenBank/DDBJ databases">
        <authorList>
            <person name="Macas J."/>
            <person name="Novak P."/>
            <person name="Neumann P."/>
        </authorList>
    </citation>
    <scope>NUCLEOTIDE SEQUENCE</scope>
</reference>
<dbReference type="GO" id="GO:0032452">
    <property type="term" value="F:histone demethylase activity"/>
    <property type="evidence" value="ECO:0007669"/>
    <property type="project" value="TreeGrafter"/>
</dbReference>
<dbReference type="SMART" id="SM01014">
    <property type="entry name" value="ARID"/>
    <property type="match status" value="1"/>
</dbReference>
<dbReference type="Pfam" id="PF08429">
    <property type="entry name" value="PLU-1"/>
    <property type="match status" value="2"/>
</dbReference>
<dbReference type="GO" id="GO:0000785">
    <property type="term" value="C:chromatin"/>
    <property type="evidence" value="ECO:0007669"/>
    <property type="project" value="TreeGrafter"/>
</dbReference>
<dbReference type="InterPro" id="IPR019786">
    <property type="entry name" value="Zinc_finger_PHD-type_CS"/>
</dbReference>
<evidence type="ECO:0000313" key="13">
    <source>
        <dbReference type="EMBL" id="CAH9102670.1"/>
    </source>
</evidence>
<dbReference type="PROSITE" id="PS51183">
    <property type="entry name" value="JMJN"/>
    <property type="match status" value="1"/>
</dbReference>
<dbReference type="Pfam" id="PF01388">
    <property type="entry name" value="ARID"/>
    <property type="match status" value="1"/>
</dbReference>
<dbReference type="InterPro" id="IPR004198">
    <property type="entry name" value="Znf_C5HC2"/>
</dbReference>
<dbReference type="PANTHER" id="PTHR10694:SF133">
    <property type="entry name" value="LYSINE-SPECIFIC DEMETHYLASE JMJ17"/>
    <property type="match status" value="1"/>
</dbReference>
<dbReference type="InterPro" id="IPR019787">
    <property type="entry name" value="Znf_PHD-finger"/>
</dbReference>
<dbReference type="GO" id="GO:0010468">
    <property type="term" value="P:regulation of gene expression"/>
    <property type="evidence" value="ECO:0007669"/>
    <property type="project" value="UniProtKB-ARBA"/>
</dbReference>
<accession>A0AAV0DKV0</accession>
<dbReference type="CDD" id="cd15543">
    <property type="entry name" value="PHD_RSF1"/>
    <property type="match status" value="1"/>
</dbReference>
<dbReference type="SMART" id="SM00558">
    <property type="entry name" value="JmjC"/>
    <property type="match status" value="1"/>
</dbReference>
<evidence type="ECO:0000259" key="10">
    <source>
        <dbReference type="PROSITE" id="PS51011"/>
    </source>
</evidence>
<evidence type="ECO:0000256" key="2">
    <source>
        <dbReference type="ARBA" id="ARBA00022723"/>
    </source>
</evidence>
<evidence type="ECO:0000313" key="14">
    <source>
        <dbReference type="Proteomes" id="UP001152523"/>
    </source>
</evidence>
<dbReference type="EMBL" id="CAMAPF010000117">
    <property type="protein sequence ID" value="CAH9102670.1"/>
    <property type="molecule type" value="Genomic_DNA"/>
</dbReference>
<keyword evidence="4 7" id="KW-0863">Zinc-finger</keyword>
<dbReference type="Gene3D" id="2.60.120.650">
    <property type="entry name" value="Cupin"/>
    <property type="match status" value="2"/>
</dbReference>
<keyword evidence="3" id="KW-0677">Repeat</keyword>
<dbReference type="CDD" id="cd16100">
    <property type="entry name" value="ARID"/>
    <property type="match status" value="1"/>
</dbReference>
<dbReference type="GO" id="GO:0003677">
    <property type="term" value="F:DNA binding"/>
    <property type="evidence" value="ECO:0007669"/>
    <property type="project" value="InterPro"/>
</dbReference>
<evidence type="ECO:0000259" key="11">
    <source>
        <dbReference type="PROSITE" id="PS51183"/>
    </source>
</evidence>
<dbReference type="InterPro" id="IPR013637">
    <property type="entry name" value="Lys_sp_deMease-like_dom"/>
</dbReference>
<dbReference type="Pfam" id="PF02928">
    <property type="entry name" value="zf-C5HC2"/>
    <property type="match status" value="1"/>
</dbReference>
<feature type="region of interest" description="Disordered" evidence="8">
    <location>
        <begin position="1758"/>
        <end position="1793"/>
    </location>
</feature>
<dbReference type="Pfam" id="PF00628">
    <property type="entry name" value="PHD"/>
    <property type="match status" value="2"/>
</dbReference>
<feature type="domain" description="JmjN" evidence="11">
    <location>
        <begin position="31"/>
        <end position="72"/>
    </location>
</feature>